<dbReference type="SUPFAM" id="SSF56645">
    <property type="entry name" value="Acyl-CoA dehydrogenase NM domain-like"/>
    <property type="match status" value="1"/>
</dbReference>
<dbReference type="RefSeq" id="WP_006359009.1">
    <property type="nucleotide sequence ID" value="NZ_BACI01000060.1"/>
</dbReference>
<dbReference type="eggNOG" id="COG1960">
    <property type="taxonomic scope" value="Bacteria"/>
</dbReference>
<evidence type="ECO:0000259" key="1">
    <source>
        <dbReference type="Pfam" id="PF02771"/>
    </source>
</evidence>
<dbReference type="GO" id="GO:0050660">
    <property type="term" value="F:flavin adenine dinucleotide binding"/>
    <property type="evidence" value="ECO:0007669"/>
    <property type="project" value="InterPro"/>
</dbReference>
<dbReference type="InterPro" id="IPR009100">
    <property type="entry name" value="AcylCoA_DH/oxidase_NM_dom_sf"/>
</dbReference>
<dbReference type="GO" id="GO:0003995">
    <property type="term" value="F:acyl-CoA dehydrogenase activity"/>
    <property type="evidence" value="ECO:0007669"/>
    <property type="project" value="TreeGrafter"/>
</dbReference>
<evidence type="ECO:0000313" key="3">
    <source>
        <dbReference type="Proteomes" id="UP000003558"/>
    </source>
</evidence>
<dbReference type="InterPro" id="IPR046373">
    <property type="entry name" value="Acyl-CoA_Oxase/DH_mid-dom_sf"/>
</dbReference>
<accession>F9VW95</accession>
<feature type="domain" description="Acyl-CoA dehydrogenase/oxidase N-terminal" evidence="1">
    <location>
        <begin position="12"/>
        <end position="117"/>
    </location>
</feature>
<reference evidence="2 3" key="1">
    <citation type="submission" date="2011-05" db="EMBL/GenBank/DDBJ databases">
        <title>Whole genome shotgun sequence of Gordonia alkanivorans NBRC 16433.</title>
        <authorList>
            <person name="Hosoyama A."/>
            <person name="Nakamura S."/>
            <person name="Takarada H."/>
            <person name="Tsuchikane K."/>
            <person name="Yamazaki S."/>
            <person name="Fujita N."/>
        </authorList>
    </citation>
    <scope>NUCLEOTIDE SEQUENCE [LARGE SCALE GENOMIC DNA]</scope>
    <source>
        <strain evidence="2 3">NBRC 16433</strain>
    </source>
</reference>
<dbReference type="Proteomes" id="UP000003558">
    <property type="component" value="Unassembled WGS sequence"/>
</dbReference>
<sequence length="355" mass="37363">MSNQDPVMRRSTLRAAALRVADDVLFPAAAEVDRTGVVPPSHWRALADAGLYGIAAPVEAGGPGLEFGEVTEILEVLVSGCLSTAFTWLQHHGVVISLSRTANPSLRDELLEPTVSGRLRAGVAYAGVVPTPPRMTATRTDDGWIFSGHAPFVSGWGVVDLLQISARDTATDDVVAAILPTADLSTDVRASPVELTAAAATATATVSLQVGGLAIPEARVVSRVTLDEFFANQNVGVRLNGTLPFGLVRRCTALLDVAGQAPAARRLRERADEARVTLDSAMNDAAALLAARADAARLALDAVAALVAARGGEALRRSNDAERLFREASFILVAASRPELKDLLVRRFADAPDPR</sequence>
<name>F9VW95_9ACTN</name>
<dbReference type="STRING" id="1027371.GOALK_060_01170"/>
<dbReference type="AlphaFoldDB" id="F9VW95"/>
<dbReference type="InterPro" id="IPR037069">
    <property type="entry name" value="AcylCoA_DH/ox_N_sf"/>
</dbReference>
<dbReference type="PANTHER" id="PTHR43884:SF12">
    <property type="entry name" value="ISOVALERYL-COA DEHYDROGENASE, MITOCHONDRIAL-RELATED"/>
    <property type="match status" value="1"/>
</dbReference>
<gene>
    <name evidence="2" type="ORF">GOALK_060_01170</name>
</gene>
<dbReference type="PANTHER" id="PTHR43884">
    <property type="entry name" value="ACYL-COA DEHYDROGENASE"/>
    <property type="match status" value="1"/>
</dbReference>
<dbReference type="PIRSF" id="PIRSF016578">
    <property type="entry name" value="HsaA"/>
    <property type="match status" value="1"/>
</dbReference>
<dbReference type="Gene3D" id="1.10.540.10">
    <property type="entry name" value="Acyl-CoA dehydrogenase/oxidase, N-terminal domain"/>
    <property type="match status" value="1"/>
</dbReference>
<comment type="caution">
    <text evidence="2">The sequence shown here is derived from an EMBL/GenBank/DDBJ whole genome shotgun (WGS) entry which is preliminary data.</text>
</comment>
<dbReference type="Gene3D" id="2.40.110.10">
    <property type="entry name" value="Butyryl-CoA Dehydrogenase, subunit A, domain 2"/>
    <property type="match status" value="1"/>
</dbReference>
<protein>
    <recommendedName>
        <fullName evidence="1">Acyl-CoA dehydrogenase/oxidase N-terminal domain-containing protein</fullName>
    </recommendedName>
</protein>
<dbReference type="Pfam" id="PF02771">
    <property type="entry name" value="Acyl-CoA_dh_N"/>
    <property type="match status" value="1"/>
</dbReference>
<dbReference type="InterPro" id="IPR013786">
    <property type="entry name" value="AcylCoA_DH/ox_N"/>
</dbReference>
<organism evidence="2 3">
    <name type="scientific">Gordonia alkanivorans NBRC 16433</name>
    <dbReference type="NCBI Taxonomy" id="1027371"/>
    <lineage>
        <taxon>Bacteria</taxon>
        <taxon>Bacillati</taxon>
        <taxon>Actinomycetota</taxon>
        <taxon>Actinomycetes</taxon>
        <taxon>Mycobacteriales</taxon>
        <taxon>Gordoniaceae</taxon>
        <taxon>Gordonia</taxon>
    </lineage>
</organism>
<proteinExistence type="predicted"/>
<dbReference type="EMBL" id="BACI01000060">
    <property type="protein sequence ID" value="GAA12884.1"/>
    <property type="molecule type" value="Genomic_DNA"/>
</dbReference>
<evidence type="ECO:0000313" key="2">
    <source>
        <dbReference type="EMBL" id="GAA12884.1"/>
    </source>
</evidence>